<dbReference type="InterPro" id="IPR011008">
    <property type="entry name" value="Dimeric_a/b-barrel"/>
</dbReference>
<protein>
    <submittedName>
        <fullName evidence="2">AsnC family transcriptional regulator</fullName>
    </submittedName>
</protein>
<proteinExistence type="predicted"/>
<dbReference type="EMBL" id="LPXO01000004">
    <property type="protein sequence ID" value="KUF11286.1"/>
    <property type="molecule type" value="Genomic_DNA"/>
</dbReference>
<dbReference type="Proteomes" id="UP000054396">
    <property type="component" value="Unassembled WGS sequence"/>
</dbReference>
<feature type="domain" description="Transcription regulator AsnC/Lrp ligand binding" evidence="1">
    <location>
        <begin position="6"/>
        <end position="76"/>
    </location>
</feature>
<evidence type="ECO:0000259" key="1">
    <source>
        <dbReference type="Pfam" id="PF01037"/>
    </source>
</evidence>
<evidence type="ECO:0000313" key="3">
    <source>
        <dbReference type="Proteomes" id="UP000054396"/>
    </source>
</evidence>
<dbReference type="Pfam" id="PF01037">
    <property type="entry name" value="AsnC_trans_reg"/>
    <property type="match status" value="1"/>
</dbReference>
<dbReference type="STRING" id="1685382.AVJ23_09595"/>
<accession>A0A0W7WL75</accession>
<dbReference type="AlphaFoldDB" id="A0A0W7WL75"/>
<evidence type="ECO:0000313" key="2">
    <source>
        <dbReference type="EMBL" id="KUF11286.1"/>
    </source>
</evidence>
<organism evidence="2 3">
    <name type="scientific">Pseudoponticoccus marisrubri</name>
    <dbReference type="NCBI Taxonomy" id="1685382"/>
    <lineage>
        <taxon>Bacteria</taxon>
        <taxon>Pseudomonadati</taxon>
        <taxon>Pseudomonadota</taxon>
        <taxon>Alphaproteobacteria</taxon>
        <taxon>Rhodobacterales</taxon>
        <taxon>Roseobacteraceae</taxon>
        <taxon>Pseudoponticoccus</taxon>
    </lineage>
</organism>
<keyword evidence="3" id="KW-1185">Reference proteome</keyword>
<dbReference type="InterPro" id="IPR019887">
    <property type="entry name" value="Tscrpt_reg_AsnC/Lrp_C"/>
</dbReference>
<sequence length="78" mass="8867">MNCVFVQIRCKPGTAYRVAGDIALREIHSELYSTSGEYDLLVKLYIPEDHDIGLYINDNLLGIEGIERTLTTLTFRAF</sequence>
<dbReference type="Gene3D" id="3.30.70.920">
    <property type="match status" value="1"/>
</dbReference>
<dbReference type="RefSeq" id="WP_058861950.1">
    <property type="nucleotide sequence ID" value="NZ_LPXO01000004.1"/>
</dbReference>
<name>A0A0W7WL75_9RHOB</name>
<comment type="caution">
    <text evidence="2">The sequence shown here is derived from an EMBL/GenBank/DDBJ whole genome shotgun (WGS) entry which is preliminary data.</text>
</comment>
<gene>
    <name evidence="2" type="ORF">AVJ23_09595</name>
</gene>
<dbReference type="SUPFAM" id="SSF54909">
    <property type="entry name" value="Dimeric alpha+beta barrel"/>
    <property type="match status" value="1"/>
</dbReference>
<dbReference type="OrthoDB" id="9799041at2"/>
<reference evidence="2 3" key="1">
    <citation type="submission" date="2015-12" db="EMBL/GenBank/DDBJ databases">
        <authorList>
            <person name="Shamseldin A."/>
            <person name="Moawad H."/>
            <person name="Abd El-Rahim W.M."/>
            <person name="Sadowsky M.J."/>
        </authorList>
    </citation>
    <scope>NUCLEOTIDE SEQUENCE [LARGE SCALE GENOMIC DNA]</scope>
    <source>
        <strain evidence="2 3">SJ5A-1</strain>
    </source>
</reference>